<protein>
    <recommendedName>
        <fullName evidence="5">NAD(P)-binding protein</fullName>
    </recommendedName>
</protein>
<dbReference type="InterPro" id="IPR002347">
    <property type="entry name" value="SDR_fam"/>
</dbReference>
<dbReference type="SUPFAM" id="SSF51735">
    <property type="entry name" value="NAD(P)-binding Rossmann-fold domains"/>
    <property type="match status" value="1"/>
</dbReference>
<gene>
    <name evidence="3" type="ORF">HGRIS_003741</name>
</gene>
<dbReference type="InterPro" id="IPR036291">
    <property type="entry name" value="NAD(P)-bd_dom_sf"/>
</dbReference>
<dbReference type="EMBL" id="JASNQZ010000007">
    <property type="protein sequence ID" value="KAL0954794.1"/>
    <property type="molecule type" value="Genomic_DNA"/>
</dbReference>
<proteinExistence type="predicted"/>
<feature type="chain" id="PRO_5046381755" description="NAD(P)-binding protein" evidence="2">
    <location>
        <begin position="27"/>
        <end position="411"/>
    </location>
</feature>
<evidence type="ECO:0000313" key="4">
    <source>
        <dbReference type="Proteomes" id="UP001556367"/>
    </source>
</evidence>
<evidence type="ECO:0000256" key="2">
    <source>
        <dbReference type="SAM" id="SignalP"/>
    </source>
</evidence>
<dbReference type="Gene3D" id="3.40.50.720">
    <property type="entry name" value="NAD(P)-binding Rossmann-like Domain"/>
    <property type="match status" value="1"/>
</dbReference>
<feature type="signal peptide" evidence="2">
    <location>
        <begin position="1"/>
        <end position="26"/>
    </location>
</feature>
<organism evidence="3 4">
    <name type="scientific">Hohenbuehelia grisea</name>
    <dbReference type="NCBI Taxonomy" id="104357"/>
    <lineage>
        <taxon>Eukaryota</taxon>
        <taxon>Fungi</taxon>
        <taxon>Dikarya</taxon>
        <taxon>Basidiomycota</taxon>
        <taxon>Agaricomycotina</taxon>
        <taxon>Agaricomycetes</taxon>
        <taxon>Agaricomycetidae</taxon>
        <taxon>Agaricales</taxon>
        <taxon>Pleurotineae</taxon>
        <taxon>Pleurotaceae</taxon>
        <taxon>Hohenbuehelia</taxon>
    </lineage>
</organism>
<comment type="caution">
    <text evidence="3">The sequence shown here is derived from an EMBL/GenBank/DDBJ whole genome shotgun (WGS) entry which is preliminary data.</text>
</comment>
<dbReference type="Pfam" id="PF00106">
    <property type="entry name" value="adh_short"/>
    <property type="match status" value="1"/>
</dbReference>
<keyword evidence="1" id="KW-0560">Oxidoreductase</keyword>
<keyword evidence="4" id="KW-1185">Reference proteome</keyword>
<evidence type="ECO:0000313" key="3">
    <source>
        <dbReference type="EMBL" id="KAL0954794.1"/>
    </source>
</evidence>
<accession>A0ABR3JG88</accession>
<dbReference type="PRINTS" id="PR00081">
    <property type="entry name" value="GDHRDH"/>
</dbReference>
<dbReference type="Proteomes" id="UP001556367">
    <property type="component" value="Unassembled WGS sequence"/>
</dbReference>
<sequence length="411" mass="44457">MKNMCWCHASSPRFSALFATVAPLDASVCMSCGYTIYRTFEICEWAIGRLPASLSKLPPLLSLSDILLRNWTMNKFDPTKDIPDLTGKVAIVTGGNRGMGFHVVQQLVNHGAKVYMAARSEVSALEAIAKIEAAKPEIKSKNQINYLHLDLGTLKSAQASATEFLGLETELDILVHNGGLMNHPYAKTSDGLEDGMAINHFAPFVFTKLLSPLLIKSAEKQGTDVRVIMVSSEIHSRAPPGGKFASLDEINDPLAPPSSQDGLVARYARYARTKLANILYAKQLQKVFDEASSTALAIAVNPGGVATDTVLEDMGSFRLVGPILRFLVSKFAKSPLEGSLSALYVATSPDVRRSASKFAGAYVEPVGKLFAPSKDAQNDELAKVLWEVTEKVAGEILDSQVADIEHSPLYT</sequence>
<dbReference type="PANTHER" id="PTHR43157:SF31">
    <property type="entry name" value="PHOSPHATIDYLINOSITOL-GLYCAN BIOSYNTHESIS CLASS F PROTEIN"/>
    <property type="match status" value="1"/>
</dbReference>
<dbReference type="PANTHER" id="PTHR43157">
    <property type="entry name" value="PHOSPHATIDYLINOSITOL-GLYCAN BIOSYNTHESIS CLASS F PROTEIN-RELATED"/>
    <property type="match status" value="1"/>
</dbReference>
<evidence type="ECO:0000256" key="1">
    <source>
        <dbReference type="ARBA" id="ARBA00023002"/>
    </source>
</evidence>
<keyword evidence="2" id="KW-0732">Signal</keyword>
<reference evidence="4" key="1">
    <citation type="submission" date="2024-06" db="EMBL/GenBank/DDBJ databases">
        <title>Multi-omics analyses provide insights into the biosynthesis of the anticancer antibiotic pleurotin in Hohenbuehelia grisea.</title>
        <authorList>
            <person name="Weaver J.A."/>
            <person name="Alberti F."/>
        </authorList>
    </citation>
    <scope>NUCLEOTIDE SEQUENCE [LARGE SCALE GENOMIC DNA]</scope>
    <source>
        <strain evidence="4">T-177</strain>
    </source>
</reference>
<evidence type="ECO:0008006" key="5">
    <source>
        <dbReference type="Google" id="ProtNLM"/>
    </source>
</evidence>
<name>A0ABR3JG88_9AGAR</name>